<comment type="similarity">
    <text evidence="6">Belongs to the peptidase M48 family.</text>
</comment>
<keyword evidence="4 6" id="KW-0862">Zinc</keyword>
<feature type="domain" description="Peptidase M48" evidence="8">
    <location>
        <begin position="144"/>
        <end position="197"/>
    </location>
</feature>
<evidence type="ECO:0000256" key="6">
    <source>
        <dbReference type="RuleBase" id="RU003983"/>
    </source>
</evidence>
<keyword evidence="7" id="KW-0812">Transmembrane</keyword>
<feature type="transmembrane region" description="Helical" evidence="7">
    <location>
        <begin position="94"/>
        <end position="114"/>
    </location>
</feature>
<evidence type="ECO:0000313" key="9">
    <source>
        <dbReference type="EMBL" id="MFD2468710.1"/>
    </source>
</evidence>
<keyword evidence="3 6" id="KW-0378">Hydrolase</keyword>
<evidence type="ECO:0000256" key="5">
    <source>
        <dbReference type="ARBA" id="ARBA00023049"/>
    </source>
</evidence>
<dbReference type="PANTHER" id="PTHR34978">
    <property type="entry name" value="POSSIBLE SENSOR-TRANSDUCER PROTEIN BLAR"/>
    <property type="match status" value="1"/>
</dbReference>
<keyword evidence="5 6" id="KW-0482">Metalloprotease</keyword>
<dbReference type="CDD" id="cd07326">
    <property type="entry name" value="M56_BlaR1_MecR1_like"/>
    <property type="match status" value="1"/>
</dbReference>
<gene>
    <name evidence="9" type="ORF">ACFSVL_15060</name>
</gene>
<dbReference type="Gene3D" id="3.30.2010.10">
    <property type="entry name" value="Metalloproteases ('zincins'), catalytic domain"/>
    <property type="match status" value="1"/>
</dbReference>
<organism evidence="9 10">
    <name type="scientific">Amycolatopsis silviterrae</name>
    <dbReference type="NCBI Taxonomy" id="1656914"/>
    <lineage>
        <taxon>Bacteria</taxon>
        <taxon>Bacillati</taxon>
        <taxon>Actinomycetota</taxon>
        <taxon>Actinomycetes</taxon>
        <taxon>Pseudonocardiales</taxon>
        <taxon>Pseudonocardiaceae</taxon>
        <taxon>Amycolatopsis</taxon>
    </lineage>
</organism>
<proteinExistence type="inferred from homology"/>
<evidence type="ECO:0000256" key="3">
    <source>
        <dbReference type="ARBA" id="ARBA00022801"/>
    </source>
</evidence>
<comment type="caution">
    <text evidence="9">The sequence shown here is derived from an EMBL/GenBank/DDBJ whole genome shotgun (WGS) entry which is preliminary data.</text>
</comment>
<comment type="cofactor">
    <cofactor evidence="6">
        <name>Zn(2+)</name>
        <dbReference type="ChEBI" id="CHEBI:29105"/>
    </cofactor>
    <text evidence="6">Binds 1 zinc ion per subunit.</text>
</comment>
<accession>A0ABW5H753</accession>
<keyword evidence="1 6" id="KW-0645">Protease</keyword>
<dbReference type="EMBL" id="JBHUKS010000010">
    <property type="protein sequence ID" value="MFD2468710.1"/>
    <property type="molecule type" value="Genomic_DNA"/>
</dbReference>
<keyword evidence="7" id="KW-0472">Membrane</keyword>
<sequence>MTLAVALLLASVVIAAGAPRYLRPGSTPRVHPSLSLCAWLVAALSMVATAFSAAVILLSPDPAVPDGAFGLATACWRAIGRSAFPWLLLTRLVIGLTVLVLLLRIGSVLTADLIDGSRRRRDHARTLRAVAREADGVWWVPGETPLAFSIGRFRRGVVVASTAVEHLDDDVAEAVLAHERAHLRGRHHLAVTLAHSMARALPRVPLCRAAPAAISVLCELSADAAAVNACGLPAVTGALHSMAPSAAPPSVVGFGAHLQARVSWLSRPRSPMLQRSGAISRGLAGTTALLPPLASAAMAAASLTMLCLSRTS</sequence>
<evidence type="ECO:0000256" key="1">
    <source>
        <dbReference type="ARBA" id="ARBA00022670"/>
    </source>
</evidence>
<dbReference type="Pfam" id="PF01435">
    <property type="entry name" value="Peptidase_M48"/>
    <property type="match status" value="1"/>
</dbReference>
<protein>
    <submittedName>
        <fullName evidence="9">M56 family metallopeptidase</fullName>
    </submittedName>
</protein>
<evidence type="ECO:0000259" key="8">
    <source>
        <dbReference type="Pfam" id="PF01435"/>
    </source>
</evidence>
<dbReference type="RefSeq" id="WP_378304510.1">
    <property type="nucleotide sequence ID" value="NZ_JBHUKS010000010.1"/>
</dbReference>
<keyword evidence="10" id="KW-1185">Reference proteome</keyword>
<evidence type="ECO:0000256" key="2">
    <source>
        <dbReference type="ARBA" id="ARBA00022723"/>
    </source>
</evidence>
<dbReference type="PANTHER" id="PTHR34978:SF3">
    <property type="entry name" value="SLR0241 PROTEIN"/>
    <property type="match status" value="1"/>
</dbReference>
<keyword evidence="2" id="KW-0479">Metal-binding</keyword>
<dbReference type="InterPro" id="IPR052173">
    <property type="entry name" value="Beta-lactam_resp_regulator"/>
</dbReference>
<evidence type="ECO:0000256" key="7">
    <source>
        <dbReference type="SAM" id="Phobius"/>
    </source>
</evidence>
<evidence type="ECO:0000256" key="4">
    <source>
        <dbReference type="ARBA" id="ARBA00022833"/>
    </source>
</evidence>
<dbReference type="InterPro" id="IPR001915">
    <property type="entry name" value="Peptidase_M48"/>
</dbReference>
<reference evidence="10" key="1">
    <citation type="journal article" date="2019" name="Int. J. Syst. Evol. Microbiol.">
        <title>The Global Catalogue of Microorganisms (GCM) 10K type strain sequencing project: providing services to taxonomists for standard genome sequencing and annotation.</title>
        <authorList>
            <consortium name="The Broad Institute Genomics Platform"/>
            <consortium name="The Broad Institute Genome Sequencing Center for Infectious Disease"/>
            <person name="Wu L."/>
            <person name="Ma J."/>
        </authorList>
    </citation>
    <scope>NUCLEOTIDE SEQUENCE [LARGE SCALE GENOMIC DNA]</scope>
    <source>
        <strain evidence="10">CGMCC 4.7641</strain>
    </source>
</reference>
<keyword evidence="7" id="KW-1133">Transmembrane helix</keyword>
<feature type="transmembrane region" description="Helical" evidence="7">
    <location>
        <begin position="39"/>
        <end position="57"/>
    </location>
</feature>
<dbReference type="Proteomes" id="UP001597483">
    <property type="component" value="Unassembled WGS sequence"/>
</dbReference>
<name>A0ABW5H753_9PSEU</name>
<evidence type="ECO:0000313" key="10">
    <source>
        <dbReference type="Proteomes" id="UP001597483"/>
    </source>
</evidence>